<dbReference type="EMBL" id="MLAK01001115">
    <property type="protein sequence ID" value="OHS97418.1"/>
    <property type="molecule type" value="Genomic_DNA"/>
</dbReference>
<dbReference type="PANTHER" id="PTHR24110">
    <property type="entry name" value="CENTROSOMAL PROTEIN OF 78 KDA"/>
    <property type="match status" value="1"/>
</dbReference>
<evidence type="ECO:0000256" key="1">
    <source>
        <dbReference type="SAM" id="Coils"/>
    </source>
</evidence>
<protein>
    <submittedName>
        <fullName evidence="3">Uncharacterized protein</fullName>
    </submittedName>
</protein>
<dbReference type="GeneID" id="94829553"/>
<dbReference type="PANTHER" id="PTHR24110:SF3">
    <property type="entry name" value="CENTROSOMAL PROTEIN OF 78 KDA"/>
    <property type="match status" value="1"/>
</dbReference>
<reference evidence="3" key="1">
    <citation type="submission" date="2016-10" db="EMBL/GenBank/DDBJ databases">
        <authorList>
            <person name="Benchimol M."/>
            <person name="Almeida L.G."/>
            <person name="Vasconcelos A.T."/>
            <person name="Perreira-Neves A."/>
            <person name="Rosa I.A."/>
            <person name="Tasca T."/>
            <person name="Bogo M.R."/>
            <person name="de Souza W."/>
        </authorList>
    </citation>
    <scope>NUCLEOTIDE SEQUENCE [LARGE SCALE GENOMIC DNA]</scope>
    <source>
        <strain evidence="3">K</strain>
    </source>
</reference>
<dbReference type="SUPFAM" id="SSF52047">
    <property type="entry name" value="RNI-like"/>
    <property type="match status" value="1"/>
</dbReference>
<dbReference type="AlphaFoldDB" id="A0A1J4JE35"/>
<name>A0A1J4JE35_9EUKA</name>
<dbReference type="InterPro" id="IPR032675">
    <property type="entry name" value="LRR_dom_sf"/>
</dbReference>
<evidence type="ECO:0000256" key="2">
    <source>
        <dbReference type="SAM" id="MobiDB-lite"/>
    </source>
</evidence>
<comment type="caution">
    <text evidence="3">The sequence shown here is derived from an EMBL/GenBank/DDBJ whole genome shotgun (WGS) entry which is preliminary data.</text>
</comment>
<evidence type="ECO:0000313" key="3">
    <source>
        <dbReference type="EMBL" id="OHS97418.1"/>
    </source>
</evidence>
<evidence type="ECO:0000313" key="4">
    <source>
        <dbReference type="Proteomes" id="UP000179807"/>
    </source>
</evidence>
<dbReference type="VEuPathDB" id="TrichDB:TRFO_09396"/>
<feature type="region of interest" description="Disordered" evidence="2">
    <location>
        <begin position="256"/>
        <end position="275"/>
    </location>
</feature>
<sequence>MLSDEVVRQLGDGDGLNYQFDFSKIAAEFYEPLLRTLQHFAQKKVESIGFSCDSLAKSEQKLATGQTLPVIVLNSIAKNKSHYISNIIELLCHVLPRSTRIKEITLSNMNIRKEYLSRLFSSLSKSKSLEKINFTKIPIGDELLRIMLSNIDPNQIKSIKINFCGISQKSTENIISFIHKRQIPSVGIHTFQISKIEIPEDDQILIQNALNDTSNVISPSQMSRHSPNMISPKQSPIGKPDLNINLHNVKNYNQPIGSATSNKMAQSSTRSARSAQRELRMKSELTQIKAYEQENAQLRKELADLRKSLDAVQYNESVFIVGKGAEEFVRFISEIEAKIKHLEAQKKANGGFF</sequence>
<dbReference type="Proteomes" id="UP000179807">
    <property type="component" value="Unassembled WGS sequence"/>
</dbReference>
<keyword evidence="4" id="KW-1185">Reference proteome</keyword>
<accession>A0A1J4JE35</accession>
<feature type="coiled-coil region" evidence="1">
    <location>
        <begin position="281"/>
        <end position="315"/>
    </location>
</feature>
<dbReference type="Gene3D" id="3.80.10.10">
    <property type="entry name" value="Ribonuclease Inhibitor"/>
    <property type="match status" value="1"/>
</dbReference>
<organism evidence="3 4">
    <name type="scientific">Tritrichomonas foetus</name>
    <dbReference type="NCBI Taxonomy" id="1144522"/>
    <lineage>
        <taxon>Eukaryota</taxon>
        <taxon>Metamonada</taxon>
        <taxon>Parabasalia</taxon>
        <taxon>Tritrichomonadida</taxon>
        <taxon>Tritrichomonadidae</taxon>
        <taxon>Tritrichomonas</taxon>
    </lineage>
</organism>
<keyword evidence="1" id="KW-0175">Coiled coil</keyword>
<proteinExistence type="predicted"/>
<gene>
    <name evidence="3" type="ORF">TRFO_09396</name>
</gene>
<dbReference type="RefSeq" id="XP_068350555.1">
    <property type="nucleotide sequence ID" value="XM_068494849.1"/>
</dbReference>
<feature type="compositionally biased region" description="Low complexity" evidence="2">
    <location>
        <begin position="265"/>
        <end position="274"/>
    </location>
</feature>